<dbReference type="InterPro" id="IPR053537">
    <property type="entry name" value="DNA-guanine_TGase"/>
</dbReference>
<accession>A0A395M0J0</accession>
<name>A0A395M0J0_9BACT</name>
<gene>
    <name evidence="2" type="ORF">D0433_06425</name>
</gene>
<evidence type="ECO:0000259" key="1">
    <source>
        <dbReference type="Pfam" id="PF01702"/>
    </source>
</evidence>
<dbReference type="Gene3D" id="3.20.20.105">
    <property type="entry name" value="Queuine tRNA-ribosyltransferase-like"/>
    <property type="match status" value="1"/>
</dbReference>
<dbReference type="Proteomes" id="UP000266389">
    <property type="component" value="Unassembled WGS sequence"/>
</dbReference>
<sequence length="242" mass="28359">MRFTPLGVVQGYDETSYRDSLHALLDMNYEYVAIGGLVRYPNQELQKVVEALMREIRRRRREVKVHLLGVLRPALLEQFKELGASSFDSASFMRKAWLRSTMNYLGVDGKWYASIRVPQSFNPLFKKSIGAHSISHERLLKMERAALRALSDYGRKRLSLGATLSAVMEYDSLLERESENLKKLHTRYRHTLESRIWERCPCEVCRTIGVHVVIFRGTNRNKRRGMHNTWMFYQKQMKGKLD</sequence>
<proteinExistence type="predicted"/>
<dbReference type="NCBIfam" id="NF041059">
    <property type="entry name" value="DpdA"/>
    <property type="match status" value="1"/>
</dbReference>
<dbReference type="InterPro" id="IPR036511">
    <property type="entry name" value="TGT-like_sf"/>
</dbReference>
<protein>
    <recommendedName>
        <fullName evidence="1">tRNA-guanine(15) transglycosylase-like domain-containing protein</fullName>
    </recommendedName>
</protein>
<evidence type="ECO:0000313" key="3">
    <source>
        <dbReference type="Proteomes" id="UP000266389"/>
    </source>
</evidence>
<organism evidence="2 3">
    <name type="scientific">Candidatus Thermochlorobacter aerophilus</name>
    <dbReference type="NCBI Taxonomy" id="1868324"/>
    <lineage>
        <taxon>Bacteria</taxon>
        <taxon>Pseudomonadati</taxon>
        <taxon>Chlorobiota</taxon>
        <taxon>Chlorobiia</taxon>
        <taxon>Chlorobiales</taxon>
        <taxon>Candidatus Thermochlorobacteriaceae</taxon>
        <taxon>Candidatus Thermochlorobacter</taxon>
    </lineage>
</organism>
<evidence type="ECO:0000313" key="2">
    <source>
        <dbReference type="EMBL" id="RFM24303.1"/>
    </source>
</evidence>
<dbReference type="Pfam" id="PF01702">
    <property type="entry name" value="TGT"/>
    <property type="match status" value="1"/>
</dbReference>
<dbReference type="InterPro" id="IPR002616">
    <property type="entry name" value="tRNA_ribo_trans-like"/>
</dbReference>
<comment type="caution">
    <text evidence="2">The sequence shown here is derived from an EMBL/GenBank/DDBJ whole genome shotgun (WGS) entry which is preliminary data.</text>
</comment>
<dbReference type="EMBL" id="PHFL01000043">
    <property type="protein sequence ID" value="RFM24303.1"/>
    <property type="molecule type" value="Genomic_DNA"/>
</dbReference>
<dbReference type="SUPFAM" id="SSF51713">
    <property type="entry name" value="tRNA-guanine transglycosylase"/>
    <property type="match status" value="1"/>
</dbReference>
<feature type="domain" description="tRNA-guanine(15) transglycosylase-like" evidence="1">
    <location>
        <begin position="7"/>
        <end position="207"/>
    </location>
</feature>
<dbReference type="GO" id="GO:0006400">
    <property type="term" value="P:tRNA modification"/>
    <property type="evidence" value="ECO:0007669"/>
    <property type="project" value="InterPro"/>
</dbReference>
<dbReference type="AlphaFoldDB" id="A0A395M0J0"/>
<reference evidence="2 3" key="1">
    <citation type="journal article" date="2011" name="ISME J.">
        <title>Community ecology of hot spring cyanobacterial mats: predominant populations and their functional potential.</title>
        <authorList>
            <person name="Klatt C.G."/>
            <person name="Wood J.M."/>
            <person name="Rusch D.B."/>
            <person name="Bateson M.M."/>
            <person name="Hamamura N."/>
            <person name="Heidelberg J.F."/>
            <person name="Grossman A.R."/>
            <person name="Bhaya D."/>
            <person name="Cohan F.M."/>
            <person name="Kuhl M."/>
            <person name="Bryant D.A."/>
            <person name="Ward D.M."/>
        </authorList>
    </citation>
    <scope>NUCLEOTIDE SEQUENCE [LARGE SCALE GENOMIC DNA]</scope>
    <source>
        <strain evidence="2">OS</strain>
    </source>
</reference>